<evidence type="ECO:0000259" key="6">
    <source>
        <dbReference type="Pfam" id="PF23274"/>
    </source>
</evidence>
<evidence type="ECO:0000256" key="2">
    <source>
        <dbReference type="ARBA" id="ARBA00022448"/>
    </source>
</evidence>
<keyword evidence="3" id="KW-0333">Golgi apparatus</keyword>
<sequence>MAGPKKSVIVSYSSTQSFLSSSSWTQILQTLNSQLPLRNIHWKSASRPSIRTIHELDVSLVNLDTIRDEHTSQIPTTLLERPLLNIYVITCENNDLEAYRATVKKQIKEWHATVTSRKNQEWLILHVVRADTRAQSGAFFTLKGSVLDKVRADFNTDKRERCVQLVWSAGTNNPAAWAEFLNKLRDGILSAFESAVIQREEEVRRSEGQRQMPGWNFCTFFILKESLATSFEGMTLYDDALVVYEELEVSFYQVLKEKNLSWFGTLITPSPTDDSAPLLSISKKTYRELILANNISVFDFRIYVLSRQCELLANASRLTEVCKKVGVFLSAFGRRLREIESEIPPLFVESWIYSSALSAVDQCDTWGSKVDLDAKRPAFNAGKAELLELGRNQLDVLGIEKQYLPCKPPFSSALLVSRPEHAQPKSTESISNPQLLTALKDQDTFYDLYILITNRAIDLYAKSGRRKFALKLHGSLAALDLHRGRLDNALTTYNSLPAHYAPHSWTSLESIMLSRALETHETAGKPKDREWIHVLLAFFKTYAESGGTELLIPRESKGVYISQLTRSLETAVSDLDSDLSYPDHPALKVQVSSVAILDESRDGSHLEVNVHNSLPCPISISEVSILLTGRDLERFRFTSATESLSPGKTNLKLFCPTPCHGSFLLDSSEIRMKRLLLQWSHRRTSHNKTPRHAAKGNNVLVRIPHDLLAFDVRLRQPPLVALGAPPSLLVVISTGRNEVLHASFSLSAPSVNFDCQGVTLSTKGINPPESTPDRISLQDLPEDKEIELLIPHSDVSSFHSIIEICVQKVSIEVDYTTALEPSITRSLRLTRVISTTLPVSVNVEDFFRGDKLFSKFIVSTLSHQHVRISNARLEPPDAESSGLKILACSSSKRGIITVTPAQAAQFLFQINSNGPVREALSLDITYRMLREEVEFVVEEAVERAILENPDWKLHRIPLARKLIQMLETDASWVEIYGISGELYIPGSPAPDDALREPIEVVKKVRIRGPRFMASDITHILLQMLQTHQHSDTPTGPWHDIRIPVDVPIMNIVAAAQIKLSTQRDAALYAGQPIPATLVVRSSFHWGTSSNDKERQYTMQYDVEEMVKEWLVSGKKRGTFVATDAGTFIVPLTLVALHHGEFKLPKVMINALPLANVVTMGSMAIPNTETYQVHGAEKVLISPRGGRSTFVLGMGST</sequence>
<evidence type="ECO:0000313" key="8">
    <source>
        <dbReference type="Proteomes" id="UP001163850"/>
    </source>
</evidence>
<name>A0AA38UW41_9AGAR</name>
<reference evidence="7" key="1">
    <citation type="submission" date="2022-08" db="EMBL/GenBank/DDBJ databases">
        <authorList>
            <consortium name="DOE Joint Genome Institute"/>
            <person name="Min B."/>
            <person name="Riley R."/>
            <person name="Sierra-Patev S."/>
            <person name="Naranjo-Ortiz M."/>
            <person name="Looney B."/>
            <person name="Konkel Z."/>
            <person name="Slot J.C."/>
            <person name="Sakamoto Y."/>
            <person name="Steenwyk J.L."/>
            <person name="Rokas A."/>
            <person name="Carro J."/>
            <person name="Camarero S."/>
            <person name="Ferreira P."/>
            <person name="Molpeceres G."/>
            <person name="Ruiz-Duenas F.J."/>
            <person name="Serrano A."/>
            <person name="Henrissat B."/>
            <person name="Drula E."/>
            <person name="Hughes K.W."/>
            <person name="Mata J.L."/>
            <person name="Ishikawa N.K."/>
            <person name="Vargas-Isla R."/>
            <person name="Ushijima S."/>
            <person name="Smith C.A."/>
            <person name="Ahrendt S."/>
            <person name="Andreopoulos W."/>
            <person name="He G."/>
            <person name="Labutti K."/>
            <person name="Lipzen A."/>
            <person name="Ng V."/>
            <person name="Sandor L."/>
            <person name="Barry K."/>
            <person name="Martinez A.T."/>
            <person name="Xiao Y."/>
            <person name="Gibbons J.G."/>
            <person name="Terashima K."/>
            <person name="Hibbett D.S."/>
            <person name="Grigoriev I.V."/>
        </authorList>
    </citation>
    <scope>NUCLEOTIDE SEQUENCE</scope>
    <source>
        <strain evidence="7">TFB7829</strain>
    </source>
</reference>
<dbReference type="AlphaFoldDB" id="A0AA38UW41"/>
<feature type="domain" description="TRAPPC10/Trs130 C-terminal" evidence="4">
    <location>
        <begin position="1043"/>
        <end position="1180"/>
    </location>
</feature>
<comment type="subcellular location">
    <subcellularLocation>
        <location evidence="1">Golgi apparatus</location>
    </subcellularLocation>
</comment>
<dbReference type="InterPro" id="IPR055505">
    <property type="entry name" value="DUF7077"/>
</dbReference>
<dbReference type="InterPro" id="IPR022233">
    <property type="entry name" value="TRAPPC10/Trs130_C"/>
</dbReference>
<dbReference type="Pfam" id="PF23274">
    <property type="entry name" value="DUF7077"/>
    <property type="match status" value="1"/>
</dbReference>
<dbReference type="InterPro" id="IPR045126">
    <property type="entry name" value="TRAPPC10/Trs130"/>
</dbReference>
<dbReference type="GO" id="GO:0006891">
    <property type="term" value="P:intra-Golgi vesicle-mediated transport"/>
    <property type="evidence" value="ECO:0007669"/>
    <property type="project" value="TreeGrafter"/>
</dbReference>
<dbReference type="GO" id="GO:0005829">
    <property type="term" value="C:cytosol"/>
    <property type="evidence" value="ECO:0007669"/>
    <property type="project" value="GOC"/>
</dbReference>
<protein>
    <submittedName>
        <fullName evidence="7">Trafficking protein particle complex subunit 10</fullName>
    </submittedName>
</protein>
<evidence type="ECO:0000259" key="5">
    <source>
        <dbReference type="Pfam" id="PF23036"/>
    </source>
</evidence>
<evidence type="ECO:0000256" key="1">
    <source>
        <dbReference type="ARBA" id="ARBA00004555"/>
    </source>
</evidence>
<feature type="domain" description="TRAPPC10/Trs130 N-terminal" evidence="5">
    <location>
        <begin position="6"/>
        <end position="322"/>
    </location>
</feature>
<organism evidence="7 8">
    <name type="scientific">Lentinula detonsa</name>
    <dbReference type="NCBI Taxonomy" id="2804962"/>
    <lineage>
        <taxon>Eukaryota</taxon>
        <taxon>Fungi</taxon>
        <taxon>Dikarya</taxon>
        <taxon>Basidiomycota</taxon>
        <taxon>Agaricomycotina</taxon>
        <taxon>Agaricomycetes</taxon>
        <taxon>Agaricomycetidae</taxon>
        <taxon>Agaricales</taxon>
        <taxon>Marasmiineae</taxon>
        <taxon>Omphalotaceae</taxon>
        <taxon>Lentinula</taxon>
    </lineage>
</organism>
<dbReference type="Proteomes" id="UP001163850">
    <property type="component" value="Unassembled WGS sequence"/>
</dbReference>
<dbReference type="Pfam" id="PF23036">
    <property type="entry name" value="TRAPPC10_1st"/>
    <property type="match status" value="1"/>
</dbReference>
<dbReference type="EMBL" id="MU801928">
    <property type="protein sequence ID" value="KAJ3987116.1"/>
    <property type="molecule type" value="Genomic_DNA"/>
</dbReference>
<dbReference type="PANTHER" id="PTHR13251:SF3">
    <property type="entry name" value="TRAFFICKING PROTEIN PARTICLE COMPLEX SUBUNIT 10"/>
    <property type="match status" value="1"/>
</dbReference>
<gene>
    <name evidence="7" type="ORF">F5890DRAFT_1584277</name>
</gene>
<evidence type="ECO:0000256" key="3">
    <source>
        <dbReference type="ARBA" id="ARBA00023034"/>
    </source>
</evidence>
<feature type="domain" description="DUF7077" evidence="6">
    <location>
        <begin position="709"/>
        <end position="818"/>
    </location>
</feature>
<evidence type="ECO:0000259" key="4">
    <source>
        <dbReference type="Pfam" id="PF12584"/>
    </source>
</evidence>
<dbReference type="PANTHER" id="PTHR13251">
    <property type="entry name" value="EPILEPSY HOLOPROSENCEPHALY CANDIDATE 1/TMEM1"/>
    <property type="match status" value="1"/>
</dbReference>
<dbReference type="Pfam" id="PF12584">
    <property type="entry name" value="TRAPPC10"/>
    <property type="match status" value="1"/>
</dbReference>
<dbReference type="GO" id="GO:1990071">
    <property type="term" value="C:TRAPPII protein complex"/>
    <property type="evidence" value="ECO:0007669"/>
    <property type="project" value="InterPro"/>
</dbReference>
<proteinExistence type="predicted"/>
<dbReference type="GO" id="GO:0034498">
    <property type="term" value="P:early endosome to Golgi transport"/>
    <property type="evidence" value="ECO:0007669"/>
    <property type="project" value="TreeGrafter"/>
</dbReference>
<comment type="caution">
    <text evidence="7">The sequence shown here is derived from an EMBL/GenBank/DDBJ whole genome shotgun (WGS) entry which is preliminary data.</text>
</comment>
<keyword evidence="2" id="KW-0813">Transport</keyword>
<accession>A0AA38UW41</accession>
<evidence type="ECO:0000313" key="7">
    <source>
        <dbReference type="EMBL" id="KAJ3987116.1"/>
    </source>
</evidence>
<dbReference type="InterPro" id="IPR056913">
    <property type="entry name" value="TRAPPC10/Trs130_N"/>
</dbReference>